<evidence type="ECO:0008006" key="3">
    <source>
        <dbReference type="Google" id="ProtNLM"/>
    </source>
</evidence>
<protein>
    <recommendedName>
        <fullName evidence="3">hAT-like transposase RNase-H fold domain-containing protein</fullName>
    </recommendedName>
</protein>
<evidence type="ECO:0000313" key="2">
    <source>
        <dbReference type="Proteomes" id="UP000266673"/>
    </source>
</evidence>
<sequence>MNNNVFVQELEKKLNEINIKWDSESLRFRCFNHILNLVAQAALDNINEEVDSQA</sequence>
<reference evidence="1 2" key="1">
    <citation type="submission" date="2018-06" db="EMBL/GenBank/DDBJ databases">
        <title>Comparative genomics reveals the genomic features of Rhizophagus irregularis, R. cerebriforme, R. diaphanum and Gigaspora rosea, and their symbiotic lifestyle signature.</title>
        <authorList>
            <person name="Morin E."/>
            <person name="San Clemente H."/>
            <person name="Chen E.C.H."/>
            <person name="De La Providencia I."/>
            <person name="Hainaut M."/>
            <person name="Kuo A."/>
            <person name="Kohler A."/>
            <person name="Murat C."/>
            <person name="Tang N."/>
            <person name="Roy S."/>
            <person name="Loubradou J."/>
            <person name="Henrissat B."/>
            <person name="Grigoriev I.V."/>
            <person name="Corradi N."/>
            <person name="Roux C."/>
            <person name="Martin F.M."/>
        </authorList>
    </citation>
    <scope>NUCLEOTIDE SEQUENCE [LARGE SCALE GENOMIC DNA]</scope>
    <source>
        <strain evidence="1 2">DAOM 194757</strain>
    </source>
</reference>
<organism evidence="1 2">
    <name type="scientific">Gigaspora rosea</name>
    <dbReference type="NCBI Taxonomy" id="44941"/>
    <lineage>
        <taxon>Eukaryota</taxon>
        <taxon>Fungi</taxon>
        <taxon>Fungi incertae sedis</taxon>
        <taxon>Mucoromycota</taxon>
        <taxon>Glomeromycotina</taxon>
        <taxon>Glomeromycetes</taxon>
        <taxon>Diversisporales</taxon>
        <taxon>Gigasporaceae</taxon>
        <taxon>Gigaspora</taxon>
    </lineage>
</organism>
<proteinExistence type="predicted"/>
<gene>
    <name evidence="1" type="ORF">C2G38_2189306</name>
</gene>
<dbReference type="AlphaFoldDB" id="A0A397V3Q0"/>
<accession>A0A397V3Q0</accession>
<dbReference type="Proteomes" id="UP000266673">
    <property type="component" value="Unassembled WGS sequence"/>
</dbReference>
<comment type="caution">
    <text evidence="1">The sequence shown here is derived from an EMBL/GenBank/DDBJ whole genome shotgun (WGS) entry which is preliminary data.</text>
</comment>
<keyword evidence="2" id="KW-1185">Reference proteome</keyword>
<dbReference type="EMBL" id="QKWP01000659">
    <property type="protein sequence ID" value="RIB16652.1"/>
    <property type="molecule type" value="Genomic_DNA"/>
</dbReference>
<evidence type="ECO:0000313" key="1">
    <source>
        <dbReference type="EMBL" id="RIB16652.1"/>
    </source>
</evidence>
<dbReference type="OrthoDB" id="2790258at2759"/>
<name>A0A397V3Q0_9GLOM</name>